<keyword evidence="3" id="KW-1185">Reference proteome</keyword>
<comment type="caution">
    <text evidence="2">The sequence shown here is derived from an EMBL/GenBank/DDBJ whole genome shotgun (WGS) entry which is preliminary data.</text>
</comment>
<evidence type="ECO:0000313" key="3">
    <source>
        <dbReference type="Proteomes" id="UP001313282"/>
    </source>
</evidence>
<accession>A0AAN8RH83</accession>
<feature type="region of interest" description="Disordered" evidence="1">
    <location>
        <begin position="95"/>
        <end position="181"/>
    </location>
</feature>
<reference evidence="2 3" key="1">
    <citation type="submission" date="2019-10" db="EMBL/GenBank/DDBJ databases">
        <authorList>
            <person name="Palmer J.M."/>
        </authorList>
    </citation>
    <scope>NUCLEOTIDE SEQUENCE [LARGE SCALE GENOMIC DNA]</scope>
    <source>
        <strain evidence="2 3">TWF718</strain>
    </source>
</reference>
<dbReference type="AlphaFoldDB" id="A0AAN8RH83"/>
<evidence type="ECO:0000313" key="2">
    <source>
        <dbReference type="EMBL" id="KAK6357239.1"/>
    </source>
</evidence>
<gene>
    <name evidence="2" type="ORF">TWF718_001562</name>
</gene>
<name>A0AAN8RH83_9PEZI</name>
<evidence type="ECO:0000256" key="1">
    <source>
        <dbReference type="SAM" id="MobiDB-lite"/>
    </source>
</evidence>
<organism evidence="2 3">
    <name type="scientific">Orbilia javanica</name>
    <dbReference type="NCBI Taxonomy" id="47235"/>
    <lineage>
        <taxon>Eukaryota</taxon>
        <taxon>Fungi</taxon>
        <taxon>Dikarya</taxon>
        <taxon>Ascomycota</taxon>
        <taxon>Pezizomycotina</taxon>
        <taxon>Orbiliomycetes</taxon>
        <taxon>Orbiliales</taxon>
        <taxon>Orbiliaceae</taxon>
        <taxon>Orbilia</taxon>
    </lineage>
</organism>
<sequence>MELDTFYSNVAEDLGASIWAAIDQMYGPRIQKSDVFNIINYVVFEVEKRALSPFPQPDTSELNQGMDSIAISSQNRRTADIPEYEGLLRLLSPTPTLQGEDDFQGTAFPMPSNTSPRDDSGFSRQHLVAPPGITSTASRTSKKSKRRRERRRSKKKSRKTIHPPCYPKSISIHFGSSHQRY</sequence>
<proteinExistence type="predicted"/>
<dbReference type="Proteomes" id="UP001313282">
    <property type="component" value="Unassembled WGS sequence"/>
</dbReference>
<dbReference type="EMBL" id="JAVHNR010000001">
    <property type="protein sequence ID" value="KAK6357239.1"/>
    <property type="molecule type" value="Genomic_DNA"/>
</dbReference>
<feature type="compositionally biased region" description="Basic residues" evidence="1">
    <location>
        <begin position="140"/>
        <end position="161"/>
    </location>
</feature>
<protein>
    <submittedName>
        <fullName evidence="2">Uncharacterized protein</fullName>
    </submittedName>
</protein>